<protein>
    <recommendedName>
        <fullName evidence="4">10 kDa chaperonin</fullName>
    </recommendedName>
</protein>
<dbReference type="CDD" id="cd00320">
    <property type="entry name" value="cpn10"/>
    <property type="match status" value="1"/>
</dbReference>
<dbReference type="InterPro" id="IPR020818">
    <property type="entry name" value="Chaperonin_GroES"/>
</dbReference>
<evidence type="ECO:0000313" key="3">
    <source>
        <dbReference type="EMBL" id="KKN86919.1"/>
    </source>
</evidence>
<dbReference type="SMART" id="SM00883">
    <property type="entry name" value="Cpn10"/>
    <property type="match status" value="1"/>
</dbReference>
<feature type="region of interest" description="Disordered" evidence="2">
    <location>
        <begin position="1"/>
        <end position="25"/>
    </location>
</feature>
<accession>A0A0F9U5N6</accession>
<sequence>MMNRRPYNSLKKKRRRAGERPNWAPIPVDADAAQIHPLPDWVLLEEIELPSTTESGLAIARPLTSNTTYGFIRAIHPKTGEKLGVSVGDEVIFSEWQGSRWRFNGETLLMPGSEDILAKRV</sequence>
<dbReference type="SUPFAM" id="SSF50129">
    <property type="entry name" value="GroES-like"/>
    <property type="match status" value="1"/>
</dbReference>
<comment type="caution">
    <text evidence="3">The sequence shown here is derived from an EMBL/GenBank/DDBJ whole genome shotgun (WGS) entry which is preliminary data.</text>
</comment>
<dbReference type="GO" id="GO:0005524">
    <property type="term" value="F:ATP binding"/>
    <property type="evidence" value="ECO:0007669"/>
    <property type="project" value="InterPro"/>
</dbReference>
<dbReference type="Pfam" id="PF00166">
    <property type="entry name" value="Cpn10"/>
    <property type="match status" value="1"/>
</dbReference>
<reference evidence="3" key="1">
    <citation type="journal article" date="2015" name="Nature">
        <title>Complex archaea that bridge the gap between prokaryotes and eukaryotes.</title>
        <authorList>
            <person name="Spang A."/>
            <person name="Saw J.H."/>
            <person name="Jorgensen S.L."/>
            <person name="Zaremba-Niedzwiedzka K."/>
            <person name="Martijn J."/>
            <person name="Lind A.E."/>
            <person name="van Eijk R."/>
            <person name="Schleper C."/>
            <person name="Guy L."/>
            <person name="Ettema T.J."/>
        </authorList>
    </citation>
    <scope>NUCLEOTIDE SEQUENCE</scope>
</reference>
<name>A0A0F9U5N6_9ZZZZ</name>
<dbReference type="PRINTS" id="PR00297">
    <property type="entry name" value="CHAPERONIN10"/>
</dbReference>
<dbReference type="InterPro" id="IPR037124">
    <property type="entry name" value="Chaperonin_GroES_sf"/>
</dbReference>
<evidence type="ECO:0000256" key="2">
    <source>
        <dbReference type="SAM" id="MobiDB-lite"/>
    </source>
</evidence>
<dbReference type="EMBL" id="LAZR01000143">
    <property type="protein sequence ID" value="KKN86919.1"/>
    <property type="molecule type" value="Genomic_DNA"/>
</dbReference>
<evidence type="ECO:0000256" key="1">
    <source>
        <dbReference type="ARBA" id="ARBA00023186"/>
    </source>
</evidence>
<gene>
    <name evidence="3" type="ORF">LCGC14_0264820</name>
</gene>
<dbReference type="InterPro" id="IPR011032">
    <property type="entry name" value="GroES-like_sf"/>
</dbReference>
<dbReference type="AlphaFoldDB" id="A0A0F9U5N6"/>
<organism evidence="3">
    <name type="scientific">marine sediment metagenome</name>
    <dbReference type="NCBI Taxonomy" id="412755"/>
    <lineage>
        <taxon>unclassified sequences</taxon>
        <taxon>metagenomes</taxon>
        <taxon>ecological metagenomes</taxon>
    </lineage>
</organism>
<dbReference type="Gene3D" id="2.30.33.40">
    <property type="entry name" value="GroES chaperonin"/>
    <property type="match status" value="1"/>
</dbReference>
<keyword evidence="1" id="KW-0143">Chaperone</keyword>
<dbReference type="GO" id="GO:0044183">
    <property type="term" value="F:protein folding chaperone"/>
    <property type="evidence" value="ECO:0007669"/>
    <property type="project" value="InterPro"/>
</dbReference>
<evidence type="ECO:0008006" key="4">
    <source>
        <dbReference type="Google" id="ProtNLM"/>
    </source>
</evidence>
<proteinExistence type="predicted"/>